<dbReference type="AlphaFoldDB" id="A0AAV6KR32"/>
<dbReference type="EMBL" id="JACTNZ010000004">
    <property type="protein sequence ID" value="KAG5555103.1"/>
    <property type="molecule type" value="Genomic_DNA"/>
</dbReference>
<sequence length="89" mass="10294">MEETIDHLFFDSTYSTWVWANLLRIMGIVNTPAPWSSELALILRNVKGKNLASVMYKLALLVLYITFGLRGTPEVFRGKLKLVRQFYAR</sequence>
<evidence type="ECO:0000313" key="1">
    <source>
        <dbReference type="EMBL" id="KAG5555103.1"/>
    </source>
</evidence>
<evidence type="ECO:0000313" key="2">
    <source>
        <dbReference type="Proteomes" id="UP000823749"/>
    </source>
</evidence>
<comment type="caution">
    <text evidence="1">The sequence shown here is derived from an EMBL/GenBank/DDBJ whole genome shotgun (WGS) entry which is preliminary data.</text>
</comment>
<accession>A0AAV6KR32</accession>
<protein>
    <submittedName>
        <fullName evidence="1">Uncharacterized protein</fullName>
    </submittedName>
</protein>
<name>A0AAV6KR32_9ERIC</name>
<keyword evidence="2" id="KW-1185">Reference proteome</keyword>
<reference evidence="1" key="1">
    <citation type="submission" date="2020-08" db="EMBL/GenBank/DDBJ databases">
        <title>Plant Genome Project.</title>
        <authorList>
            <person name="Zhang R.-G."/>
        </authorList>
    </citation>
    <scope>NUCLEOTIDE SEQUENCE</scope>
    <source>
        <strain evidence="1">WSP0</strain>
        <tissue evidence="1">Leaf</tissue>
    </source>
</reference>
<gene>
    <name evidence="1" type="ORF">RHGRI_012587</name>
</gene>
<organism evidence="1 2">
    <name type="scientific">Rhododendron griersonianum</name>
    <dbReference type="NCBI Taxonomy" id="479676"/>
    <lineage>
        <taxon>Eukaryota</taxon>
        <taxon>Viridiplantae</taxon>
        <taxon>Streptophyta</taxon>
        <taxon>Embryophyta</taxon>
        <taxon>Tracheophyta</taxon>
        <taxon>Spermatophyta</taxon>
        <taxon>Magnoliopsida</taxon>
        <taxon>eudicotyledons</taxon>
        <taxon>Gunneridae</taxon>
        <taxon>Pentapetalae</taxon>
        <taxon>asterids</taxon>
        <taxon>Ericales</taxon>
        <taxon>Ericaceae</taxon>
        <taxon>Ericoideae</taxon>
        <taxon>Rhodoreae</taxon>
        <taxon>Rhododendron</taxon>
    </lineage>
</organism>
<dbReference type="Proteomes" id="UP000823749">
    <property type="component" value="Chromosome 4"/>
</dbReference>
<proteinExistence type="predicted"/>